<feature type="region of interest" description="Disordered" evidence="5">
    <location>
        <begin position="238"/>
        <end position="338"/>
    </location>
</feature>
<dbReference type="Proteomes" id="UP001329825">
    <property type="component" value="Chromosome 1"/>
</dbReference>
<dbReference type="InterPro" id="IPR036898">
    <property type="entry name" value="RNA_pol_Rpb7-like_N_sf"/>
</dbReference>
<keyword evidence="8" id="KW-1185">Reference proteome</keyword>
<dbReference type="PANTHER" id="PTHR12709:SF5">
    <property type="entry name" value="DNA-DIRECTED RNA POLYMERASE I SUBUNIT RPA43"/>
    <property type="match status" value="1"/>
</dbReference>
<feature type="compositionally biased region" description="Low complexity" evidence="5">
    <location>
        <begin position="252"/>
        <end position="267"/>
    </location>
</feature>
<evidence type="ECO:0000256" key="5">
    <source>
        <dbReference type="SAM" id="MobiDB-lite"/>
    </source>
</evidence>
<feature type="region of interest" description="Disordered" evidence="5">
    <location>
        <begin position="355"/>
        <end position="374"/>
    </location>
</feature>
<dbReference type="EMBL" id="CP141881">
    <property type="protein sequence ID" value="WRT63747.1"/>
    <property type="molecule type" value="Genomic_DNA"/>
</dbReference>
<name>A0ABZ1CU11_9TREE</name>
<sequence length="374" mass="41445">MSQPNAQASSSKHKSKKDKSHKKDKHTSHKHKDKSSSSSGSSSSKNDKSPFEHRLSHMRLSISPKFSLNMMEGVREKLDGMIMRYVSQMGGVLLAHWDHEFADDSSKLINECPAGVIEVEFHSILWAPKIGQKLYGTHSLSSPSHLSLLFSKTFNVSIPLQHIPTDMYEFEHTDETADSDSEDEEEEGFTLENGVVEEVGRWKEKSTGKSLGEGGKGIQFTVIGMQVTNQMLSLTGSLLSDPSNPPAVPETALLPSRVSPSPSLSPEPESESARPVKQPRLANKRAVAAPAYEEEEEPDTTGWTTRQLKQYQKDLAKKKRDARKARKEERVLEDVQDEGAGDLVNVQGSEELIGIKRKAGDGERETRKKKKGGE</sequence>
<keyword evidence="2" id="KW-0240">DNA-directed RNA polymerase</keyword>
<evidence type="ECO:0000256" key="3">
    <source>
        <dbReference type="ARBA" id="ARBA00023163"/>
    </source>
</evidence>
<dbReference type="PANTHER" id="PTHR12709">
    <property type="entry name" value="DNA-DIRECTED RNA POLYMERASE II, III"/>
    <property type="match status" value="1"/>
</dbReference>
<evidence type="ECO:0000256" key="2">
    <source>
        <dbReference type="ARBA" id="ARBA00022478"/>
    </source>
</evidence>
<feature type="compositionally biased region" description="Polar residues" evidence="5">
    <location>
        <begin position="301"/>
        <end position="310"/>
    </location>
</feature>
<reference evidence="7 8" key="1">
    <citation type="submission" date="2024-01" db="EMBL/GenBank/DDBJ databases">
        <title>Comparative genomics of Cryptococcus and Kwoniella reveals pathogenesis evolution and contrasting modes of karyotype evolution via chromosome fusion or intercentromeric recombination.</title>
        <authorList>
            <person name="Coelho M.A."/>
            <person name="David-Palma M."/>
            <person name="Shea T."/>
            <person name="Bowers K."/>
            <person name="McGinley-Smith S."/>
            <person name="Mohammad A.W."/>
            <person name="Gnirke A."/>
            <person name="Yurkov A.M."/>
            <person name="Nowrousian M."/>
            <person name="Sun S."/>
            <person name="Cuomo C.A."/>
            <person name="Heitman J."/>
        </authorList>
    </citation>
    <scope>NUCLEOTIDE SEQUENCE [LARGE SCALE GENOMIC DNA]</scope>
    <source>
        <strain evidence="7">CBS 11374</strain>
    </source>
</reference>
<dbReference type="Gene3D" id="2.40.50.1060">
    <property type="match status" value="1"/>
</dbReference>
<keyword evidence="4" id="KW-0539">Nucleus</keyword>
<feature type="compositionally biased region" description="Basic residues" evidence="5">
    <location>
        <begin position="316"/>
        <end position="325"/>
    </location>
</feature>
<feature type="region of interest" description="Disordered" evidence="5">
    <location>
        <begin position="1"/>
        <end position="53"/>
    </location>
</feature>
<comment type="subcellular location">
    <subcellularLocation>
        <location evidence="1">Nucleus</location>
    </subcellularLocation>
</comment>
<evidence type="ECO:0000313" key="8">
    <source>
        <dbReference type="Proteomes" id="UP001329825"/>
    </source>
</evidence>
<feature type="compositionally biased region" description="Basic and acidic residues" evidence="5">
    <location>
        <begin position="358"/>
        <end position="374"/>
    </location>
</feature>
<keyword evidence="3" id="KW-0804">Transcription</keyword>
<dbReference type="Pfam" id="PF17875">
    <property type="entry name" value="RPA43_OB"/>
    <property type="match status" value="1"/>
</dbReference>
<dbReference type="RefSeq" id="XP_062788487.1">
    <property type="nucleotide sequence ID" value="XM_062932436.1"/>
</dbReference>
<protein>
    <recommendedName>
        <fullName evidence="6">RPA43 OB domain-containing protein</fullName>
    </recommendedName>
</protein>
<feature type="domain" description="RPA43 OB" evidence="6">
    <location>
        <begin position="128"/>
        <end position="239"/>
    </location>
</feature>
<evidence type="ECO:0000313" key="7">
    <source>
        <dbReference type="EMBL" id="WRT63747.1"/>
    </source>
</evidence>
<dbReference type="Gene3D" id="3.30.1490.120">
    <property type="entry name" value="RNA polymerase Rpb7-like, N-terminal domain"/>
    <property type="match status" value="1"/>
</dbReference>
<proteinExistence type="predicted"/>
<dbReference type="InterPro" id="IPR045113">
    <property type="entry name" value="Rpb7-like"/>
</dbReference>
<evidence type="ECO:0000259" key="6">
    <source>
        <dbReference type="Pfam" id="PF17875"/>
    </source>
</evidence>
<feature type="compositionally biased region" description="Basic residues" evidence="5">
    <location>
        <begin position="11"/>
        <end position="33"/>
    </location>
</feature>
<evidence type="ECO:0000256" key="1">
    <source>
        <dbReference type="ARBA" id="ARBA00004123"/>
    </source>
</evidence>
<dbReference type="GeneID" id="87952801"/>
<accession>A0ABZ1CU11</accession>
<gene>
    <name evidence="7" type="ORF">IL334_000670</name>
</gene>
<dbReference type="InterPro" id="IPR041178">
    <property type="entry name" value="RPA43_OB"/>
</dbReference>
<organism evidence="7 8">
    <name type="scientific">Kwoniella shivajii</name>
    <dbReference type="NCBI Taxonomy" id="564305"/>
    <lineage>
        <taxon>Eukaryota</taxon>
        <taxon>Fungi</taxon>
        <taxon>Dikarya</taxon>
        <taxon>Basidiomycota</taxon>
        <taxon>Agaricomycotina</taxon>
        <taxon>Tremellomycetes</taxon>
        <taxon>Tremellales</taxon>
        <taxon>Cryptococcaceae</taxon>
        <taxon>Kwoniella</taxon>
    </lineage>
</organism>
<evidence type="ECO:0000256" key="4">
    <source>
        <dbReference type="ARBA" id="ARBA00023242"/>
    </source>
</evidence>